<dbReference type="Gene3D" id="1.10.110.10">
    <property type="entry name" value="Plant lipid-transfer and hydrophobic proteins"/>
    <property type="match status" value="1"/>
</dbReference>
<dbReference type="Pfam" id="PF00234">
    <property type="entry name" value="Tryp_alpha_amyl"/>
    <property type="match status" value="1"/>
</dbReference>
<keyword evidence="5" id="KW-1185">Reference proteome</keyword>
<accession>A0A6G1E1E6</accession>
<feature type="domain" description="Bifunctional inhibitor/plant lipid transfer protein/seed storage helical" evidence="3">
    <location>
        <begin position="29"/>
        <end position="114"/>
    </location>
</feature>
<evidence type="ECO:0000256" key="1">
    <source>
        <dbReference type="RuleBase" id="RU000628"/>
    </source>
</evidence>
<dbReference type="PROSITE" id="PS00597">
    <property type="entry name" value="PLANT_LTP"/>
    <property type="match status" value="1"/>
</dbReference>
<comment type="caution">
    <text evidence="4">The sequence shown here is derived from an EMBL/GenBank/DDBJ whole genome shotgun (WGS) entry which is preliminary data.</text>
</comment>
<dbReference type="GO" id="GO:0006869">
    <property type="term" value="P:lipid transport"/>
    <property type="evidence" value="ECO:0007669"/>
    <property type="project" value="InterPro"/>
</dbReference>
<dbReference type="SUPFAM" id="SSF47699">
    <property type="entry name" value="Bifunctional inhibitor/lipid-transfer protein/seed storage 2S albumin"/>
    <property type="match status" value="1"/>
</dbReference>
<evidence type="ECO:0000256" key="2">
    <source>
        <dbReference type="SAM" id="SignalP"/>
    </source>
</evidence>
<dbReference type="PRINTS" id="PR00382">
    <property type="entry name" value="LIPIDTRNSFER"/>
</dbReference>
<evidence type="ECO:0000313" key="4">
    <source>
        <dbReference type="EMBL" id="KAF0918618.1"/>
    </source>
</evidence>
<name>A0A6G1E1E6_9ORYZ</name>
<dbReference type="GO" id="GO:0008289">
    <property type="term" value="F:lipid binding"/>
    <property type="evidence" value="ECO:0007669"/>
    <property type="project" value="UniProtKB-KW"/>
</dbReference>
<dbReference type="CDD" id="cd01960">
    <property type="entry name" value="nsLTP1"/>
    <property type="match status" value="1"/>
</dbReference>
<feature type="chain" id="PRO_5026251422" description="Non-specific lipid-transfer protein" evidence="2">
    <location>
        <begin position="26"/>
        <end position="118"/>
    </location>
</feature>
<comment type="similarity">
    <text evidence="1">Belongs to the plant LTP family.</text>
</comment>
<sequence>MASAQLVLVALVAVLLLAAPHATMAAVSCSQATSAIAPCLTYARGAAAAPSASCCSGVKSLDAAATTTADRRTACNCLKSAARGIKGINAANAASVPSKCGVSIPYTISASIDCSKVS</sequence>
<gene>
    <name evidence="4" type="ORF">E2562_025198</name>
</gene>
<proteinExistence type="inferred from homology"/>
<dbReference type="Proteomes" id="UP000479710">
    <property type="component" value="Unassembled WGS sequence"/>
</dbReference>
<organism evidence="4 5">
    <name type="scientific">Oryza meyeriana var. granulata</name>
    <dbReference type="NCBI Taxonomy" id="110450"/>
    <lineage>
        <taxon>Eukaryota</taxon>
        <taxon>Viridiplantae</taxon>
        <taxon>Streptophyta</taxon>
        <taxon>Embryophyta</taxon>
        <taxon>Tracheophyta</taxon>
        <taxon>Spermatophyta</taxon>
        <taxon>Magnoliopsida</taxon>
        <taxon>Liliopsida</taxon>
        <taxon>Poales</taxon>
        <taxon>Poaceae</taxon>
        <taxon>BOP clade</taxon>
        <taxon>Oryzoideae</taxon>
        <taxon>Oryzeae</taxon>
        <taxon>Oryzinae</taxon>
        <taxon>Oryza</taxon>
        <taxon>Oryza meyeriana</taxon>
    </lineage>
</organism>
<feature type="signal peptide" evidence="2">
    <location>
        <begin position="1"/>
        <end position="25"/>
    </location>
</feature>
<evidence type="ECO:0000313" key="5">
    <source>
        <dbReference type="Proteomes" id="UP000479710"/>
    </source>
</evidence>
<dbReference type="InterPro" id="IPR016140">
    <property type="entry name" value="Bifunc_inhib/LTP/seed_store"/>
</dbReference>
<reference evidence="4 5" key="1">
    <citation type="submission" date="2019-11" db="EMBL/GenBank/DDBJ databases">
        <title>Whole genome sequence of Oryza granulata.</title>
        <authorList>
            <person name="Li W."/>
        </authorList>
    </citation>
    <scope>NUCLEOTIDE SEQUENCE [LARGE SCALE GENOMIC DNA]</scope>
    <source>
        <strain evidence="5">cv. Menghai</strain>
        <tissue evidence="4">Leaf</tissue>
    </source>
</reference>
<keyword evidence="2" id="KW-0732">Signal</keyword>
<protein>
    <recommendedName>
        <fullName evidence="1">Non-specific lipid-transfer protein</fullName>
    </recommendedName>
</protein>
<keyword evidence="1" id="KW-0446">Lipid-binding</keyword>
<dbReference type="PANTHER" id="PTHR33076">
    <property type="entry name" value="NON-SPECIFIC LIPID-TRANSFER PROTEIN 2-RELATED"/>
    <property type="match status" value="1"/>
</dbReference>
<comment type="function">
    <text evidence="1">Plant non-specific lipid-transfer proteins transfer phospholipids as well as galactolipids across membranes. May play a role in wax or cutin deposition in the cell walls of expanding epidermal cells and certain secretory tissues.</text>
</comment>
<dbReference type="InterPro" id="IPR000528">
    <property type="entry name" value="Plant_nsLTP"/>
</dbReference>
<evidence type="ECO:0000259" key="3">
    <source>
        <dbReference type="SMART" id="SM00499"/>
    </source>
</evidence>
<dbReference type="InterPro" id="IPR036312">
    <property type="entry name" value="Bifun_inhib/LTP/seed_sf"/>
</dbReference>
<dbReference type="SMART" id="SM00499">
    <property type="entry name" value="AAI"/>
    <property type="match status" value="1"/>
</dbReference>
<dbReference type="AlphaFoldDB" id="A0A6G1E1E6"/>
<keyword evidence="1" id="KW-0813">Transport</keyword>
<dbReference type="OrthoDB" id="770678at2759"/>
<dbReference type="EMBL" id="SPHZ02000005">
    <property type="protein sequence ID" value="KAF0918618.1"/>
    <property type="molecule type" value="Genomic_DNA"/>
</dbReference>